<sequence length="278" mass="30007">MGLPAPSSRAAVGLPACDTGSNIYAGVSADASQDMLTTPPRLTDAGTNPLPRSCNDKRSPPLSKWAILPPIKNIQNPDLDSPLEPLVNIVGARATHFASAGATNRERPPPRSPMTTPRGRAPGYAPNGASRRLAMRAREAQNTGHTNARRGSSARTSTDPHNSTDRQPHRSRTAGRPTPMLPMPAMEPEHFTVLRTGRSRQSVTTLCKICLLALHDVQQAEAHDHKHDNHRLFICHGRCGKSFGDDAARWTHWMADAVCKRGHDLAIMSATISAVNQA</sequence>
<evidence type="ECO:0000256" key="1">
    <source>
        <dbReference type="SAM" id="MobiDB-lite"/>
    </source>
</evidence>
<protein>
    <submittedName>
        <fullName evidence="2">Uncharacterized protein</fullName>
    </submittedName>
</protein>
<reference evidence="3" key="1">
    <citation type="journal article" date="2012" name="Science">
        <title>The Paleozoic origin of enzymatic lignin decomposition reconstructed from 31 fungal genomes.</title>
        <authorList>
            <person name="Floudas D."/>
            <person name="Binder M."/>
            <person name="Riley R."/>
            <person name="Barry K."/>
            <person name="Blanchette R.A."/>
            <person name="Henrissat B."/>
            <person name="Martinez A.T."/>
            <person name="Otillar R."/>
            <person name="Spatafora J.W."/>
            <person name="Yadav J.S."/>
            <person name="Aerts A."/>
            <person name="Benoit I."/>
            <person name="Boyd A."/>
            <person name="Carlson A."/>
            <person name="Copeland A."/>
            <person name="Coutinho P.M."/>
            <person name="de Vries R.P."/>
            <person name="Ferreira P."/>
            <person name="Findley K."/>
            <person name="Foster B."/>
            <person name="Gaskell J."/>
            <person name="Glotzer D."/>
            <person name="Gorecki P."/>
            <person name="Heitman J."/>
            <person name="Hesse C."/>
            <person name="Hori C."/>
            <person name="Igarashi K."/>
            <person name="Jurgens J.A."/>
            <person name="Kallen N."/>
            <person name="Kersten P."/>
            <person name="Kohler A."/>
            <person name="Kuees U."/>
            <person name="Kumar T.K.A."/>
            <person name="Kuo A."/>
            <person name="LaButti K."/>
            <person name="Larrondo L.F."/>
            <person name="Lindquist E."/>
            <person name="Ling A."/>
            <person name="Lombard V."/>
            <person name="Lucas S."/>
            <person name="Lundell T."/>
            <person name="Martin R."/>
            <person name="McLaughlin D.J."/>
            <person name="Morgenstern I."/>
            <person name="Morin E."/>
            <person name="Murat C."/>
            <person name="Nagy L.G."/>
            <person name="Nolan M."/>
            <person name="Ohm R.A."/>
            <person name="Patyshakuliyeva A."/>
            <person name="Rokas A."/>
            <person name="Ruiz-Duenas F.J."/>
            <person name="Sabat G."/>
            <person name="Salamov A."/>
            <person name="Samejima M."/>
            <person name="Schmutz J."/>
            <person name="Slot J.C."/>
            <person name="St John F."/>
            <person name="Stenlid J."/>
            <person name="Sun H."/>
            <person name="Sun S."/>
            <person name="Syed K."/>
            <person name="Tsang A."/>
            <person name="Wiebenga A."/>
            <person name="Young D."/>
            <person name="Pisabarro A."/>
            <person name="Eastwood D.C."/>
            <person name="Martin F."/>
            <person name="Cullen D."/>
            <person name="Grigoriev I.V."/>
            <person name="Hibbett D.S."/>
        </authorList>
    </citation>
    <scope>NUCLEOTIDE SEQUENCE [LARGE SCALE GENOMIC DNA]</scope>
    <source>
        <strain evidence="3">TFB10046</strain>
    </source>
</reference>
<dbReference type="Proteomes" id="UP000006514">
    <property type="component" value="Unassembled WGS sequence"/>
</dbReference>
<name>J0LAR7_AURST</name>
<proteinExistence type="predicted"/>
<feature type="region of interest" description="Disordered" evidence="1">
    <location>
        <begin position="35"/>
        <end position="64"/>
    </location>
</feature>
<feature type="region of interest" description="Disordered" evidence="1">
    <location>
        <begin position="98"/>
        <end position="184"/>
    </location>
</feature>
<gene>
    <name evidence="2" type="ORF">AURDEDRAFT_177404</name>
</gene>
<dbReference type="AlphaFoldDB" id="J0LAR7"/>
<evidence type="ECO:0000313" key="3">
    <source>
        <dbReference type="Proteomes" id="UP000006514"/>
    </source>
</evidence>
<dbReference type="InParanoid" id="J0LAR7"/>
<accession>J0LAR7</accession>
<keyword evidence="3" id="KW-1185">Reference proteome</keyword>
<evidence type="ECO:0000313" key="2">
    <source>
        <dbReference type="EMBL" id="EJD33508.1"/>
    </source>
</evidence>
<organism evidence="2 3">
    <name type="scientific">Auricularia subglabra (strain TFB-10046 / SS5)</name>
    <name type="common">White-rot fungus</name>
    <name type="synonym">Auricularia delicata (strain TFB10046)</name>
    <dbReference type="NCBI Taxonomy" id="717982"/>
    <lineage>
        <taxon>Eukaryota</taxon>
        <taxon>Fungi</taxon>
        <taxon>Dikarya</taxon>
        <taxon>Basidiomycota</taxon>
        <taxon>Agaricomycotina</taxon>
        <taxon>Agaricomycetes</taxon>
        <taxon>Auriculariales</taxon>
        <taxon>Auriculariaceae</taxon>
        <taxon>Auricularia</taxon>
    </lineage>
</organism>
<feature type="compositionally biased region" description="Polar residues" evidence="1">
    <location>
        <begin position="140"/>
        <end position="161"/>
    </location>
</feature>
<dbReference type="EMBL" id="JH688195">
    <property type="protein sequence ID" value="EJD33508.1"/>
    <property type="molecule type" value="Genomic_DNA"/>
</dbReference>
<dbReference type="KEGG" id="adl:AURDEDRAFT_177404"/>